<dbReference type="EMBL" id="CAWVOK010000007">
    <property type="protein sequence ID" value="CAK8162472.1"/>
    <property type="molecule type" value="Genomic_DNA"/>
</dbReference>
<proteinExistence type="predicted"/>
<dbReference type="Proteomes" id="UP001314181">
    <property type="component" value="Unassembled WGS sequence"/>
</dbReference>
<keyword evidence="3" id="KW-1185">Reference proteome</keyword>
<evidence type="ECO:0008006" key="4">
    <source>
        <dbReference type="Google" id="ProtNLM"/>
    </source>
</evidence>
<gene>
    <name evidence="2" type="ORF">CAXC1_160002</name>
</gene>
<protein>
    <recommendedName>
        <fullName evidence="4">Type II secretion system protein</fullName>
    </recommendedName>
</protein>
<evidence type="ECO:0000313" key="2">
    <source>
        <dbReference type="EMBL" id="CAK8162472.1"/>
    </source>
</evidence>
<name>A0ABM9N7A9_9RICK</name>
<keyword evidence="1" id="KW-0812">Transmembrane</keyword>
<keyword evidence="1" id="KW-0472">Membrane</keyword>
<accession>A0ABM9N7A9</accession>
<sequence>MITQYRKLSGVSLVETLITISIMTLLIVTVMQGRSLFTAAEIQRIIDEINIFDSAVFNLSSIQLSTR</sequence>
<feature type="transmembrane region" description="Helical" evidence="1">
    <location>
        <begin position="12"/>
        <end position="31"/>
    </location>
</feature>
<reference evidence="2 3" key="1">
    <citation type="submission" date="2024-01" db="EMBL/GenBank/DDBJ databases">
        <authorList>
            <person name="Kunselman E."/>
        </authorList>
    </citation>
    <scope>NUCLEOTIDE SEQUENCE [LARGE SCALE GENOMIC DNA]</scope>
    <source>
        <strain evidence="2">2 abalone samples</strain>
    </source>
</reference>
<evidence type="ECO:0000313" key="3">
    <source>
        <dbReference type="Proteomes" id="UP001314181"/>
    </source>
</evidence>
<organism evidence="2 3">
    <name type="scientific">Candidatus Xenohaliotis californiensis</name>
    <dbReference type="NCBI Taxonomy" id="84677"/>
    <lineage>
        <taxon>Bacteria</taxon>
        <taxon>Pseudomonadati</taxon>
        <taxon>Pseudomonadota</taxon>
        <taxon>Alphaproteobacteria</taxon>
        <taxon>Rickettsiales</taxon>
        <taxon>Anaplasmataceae</taxon>
        <taxon>Candidatus Xenohaliotis</taxon>
    </lineage>
</organism>
<evidence type="ECO:0000256" key="1">
    <source>
        <dbReference type="SAM" id="Phobius"/>
    </source>
</evidence>
<dbReference type="RefSeq" id="WP_338363538.1">
    <property type="nucleotide sequence ID" value="NZ_CAWVOK010000007.1"/>
</dbReference>
<dbReference type="InterPro" id="IPR012902">
    <property type="entry name" value="N_methyl_site"/>
</dbReference>
<keyword evidence="1" id="KW-1133">Transmembrane helix</keyword>
<comment type="caution">
    <text evidence="2">The sequence shown here is derived from an EMBL/GenBank/DDBJ whole genome shotgun (WGS) entry which is preliminary data.</text>
</comment>
<dbReference type="PROSITE" id="PS00409">
    <property type="entry name" value="PROKAR_NTER_METHYL"/>
    <property type="match status" value="1"/>
</dbReference>